<organism evidence="1 2">
    <name type="scientific">Pyrenophora teres f. teres</name>
    <dbReference type="NCBI Taxonomy" id="97479"/>
    <lineage>
        <taxon>Eukaryota</taxon>
        <taxon>Fungi</taxon>
        <taxon>Dikarya</taxon>
        <taxon>Ascomycota</taxon>
        <taxon>Pezizomycotina</taxon>
        <taxon>Dothideomycetes</taxon>
        <taxon>Pleosporomycetidae</taxon>
        <taxon>Pleosporales</taxon>
        <taxon>Pleosporineae</taxon>
        <taxon>Pleosporaceae</taxon>
        <taxon>Pyrenophora</taxon>
    </lineage>
</organism>
<dbReference type="EMBL" id="HG992981">
    <property type="protein sequence ID" value="CAE7175277.1"/>
    <property type="molecule type" value="Genomic_DNA"/>
</dbReference>
<accession>A0A6S6W1C5</accession>
<name>A0A6S6W1C5_9PLEO</name>
<evidence type="ECO:0008006" key="3">
    <source>
        <dbReference type="Google" id="ProtNLM"/>
    </source>
</evidence>
<proteinExistence type="predicted"/>
<evidence type="ECO:0000313" key="1">
    <source>
        <dbReference type="EMBL" id="CAE7175277.1"/>
    </source>
</evidence>
<sequence length="237" mass="26592">MPPRSSNPVVVFALAPNTPNIEVRVSILKAYIPLFSYIQHPSHVPTAPISLPNTSPSTLKSLIRWLNADEAPPHLSAADFPLILKLWVLARSLGLWQFQNACLRLGIAAMQWRYSICEIDTVKWVYENTDLGSPLRDYVIKIFCQRGAPVEKGVFSKEVGELGILRDASSWLWELEKVRKAFHNKTAVEPDWREEAYPLPEALVFDETGVVLPDMHFVKAEGAFWGAEAVAKQLGLC</sequence>
<dbReference type="Proteomes" id="UP000472372">
    <property type="component" value="Chromosome 5"/>
</dbReference>
<dbReference type="AlphaFoldDB" id="A0A6S6W1C5"/>
<gene>
    <name evidence="1" type="ORF">PTTW11_05776</name>
</gene>
<evidence type="ECO:0000313" key="2">
    <source>
        <dbReference type="Proteomes" id="UP000472372"/>
    </source>
</evidence>
<protein>
    <recommendedName>
        <fullName evidence="3">BTB domain-containing protein</fullName>
    </recommendedName>
</protein>
<reference evidence="1" key="1">
    <citation type="submission" date="2021-02" db="EMBL/GenBank/DDBJ databases">
        <authorList>
            <person name="Syme A R."/>
            <person name="Syme A R."/>
            <person name="Moolhuijzen P."/>
        </authorList>
    </citation>
    <scope>NUCLEOTIDE SEQUENCE</scope>
    <source>
        <strain evidence="1">W1-1</strain>
    </source>
</reference>